<comment type="catalytic activity">
    <reaction evidence="9 10 11">
        <text>adenosine(37) in tRNA + dimethylallyl diphosphate = N(6)-dimethylallyladenosine(37) in tRNA + diphosphate</text>
        <dbReference type="Rhea" id="RHEA:26482"/>
        <dbReference type="Rhea" id="RHEA-COMP:10162"/>
        <dbReference type="Rhea" id="RHEA-COMP:10375"/>
        <dbReference type="ChEBI" id="CHEBI:33019"/>
        <dbReference type="ChEBI" id="CHEBI:57623"/>
        <dbReference type="ChEBI" id="CHEBI:74411"/>
        <dbReference type="ChEBI" id="CHEBI:74415"/>
        <dbReference type="EC" id="2.5.1.75"/>
    </reaction>
</comment>
<dbReference type="SUPFAM" id="SSF52540">
    <property type="entry name" value="P-loop containing nucleoside triphosphate hydrolases"/>
    <property type="match status" value="2"/>
</dbReference>
<comment type="similarity">
    <text evidence="3 10 13">Belongs to the IPP transferase family.</text>
</comment>
<evidence type="ECO:0000256" key="9">
    <source>
        <dbReference type="ARBA" id="ARBA00049563"/>
    </source>
</evidence>
<feature type="binding site" evidence="10">
    <location>
        <begin position="13"/>
        <end position="20"/>
    </location>
    <ligand>
        <name>ATP</name>
        <dbReference type="ChEBI" id="CHEBI:30616"/>
    </ligand>
</feature>
<keyword evidence="7 10" id="KW-0067">ATP-binding</keyword>
<dbReference type="GO" id="GO:0005524">
    <property type="term" value="F:ATP binding"/>
    <property type="evidence" value="ECO:0007669"/>
    <property type="project" value="UniProtKB-UniRule"/>
</dbReference>
<evidence type="ECO:0000313" key="14">
    <source>
        <dbReference type="EMBL" id="AHG90693.1"/>
    </source>
</evidence>
<dbReference type="PANTHER" id="PTHR11088">
    <property type="entry name" value="TRNA DIMETHYLALLYLTRANSFERASE"/>
    <property type="match status" value="1"/>
</dbReference>
<dbReference type="InterPro" id="IPR027417">
    <property type="entry name" value="P-loop_NTPase"/>
</dbReference>
<dbReference type="PANTHER" id="PTHR11088:SF60">
    <property type="entry name" value="TRNA DIMETHYLALLYLTRANSFERASE"/>
    <property type="match status" value="1"/>
</dbReference>
<dbReference type="EC" id="2.5.1.75" evidence="10"/>
<protein>
    <recommendedName>
        <fullName evidence="10">tRNA dimethylallyltransferase</fullName>
        <ecNumber evidence="10">2.5.1.75</ecNumber>
    </recommendedName>
    <alternativeName>
        <fullName evidence="10">Dimethylallyl diphosphate:tRNA dimethylallyltransferase</fullName>
        <shortName evidence="10">DMAPP:tRNA dimethylallyltransferase</shortName>
        <shortName evidence="10">DMATase</shortName>
    </alternativeName>
    <alternativeName>
        <fullName evidence="10">Isopentenyl-diphosphate:tRNA isopentenyltransferase</fullName>
        <shortName evidence="10">IPP transferase</shortName>
        <shortName evidence="10">IPPT</shortName>
        <shortName evidence="10">IPTase</shortName>
    </alternativeName>
</protein>
<proteinExistence type="inferred from homology"/>
<dbReference type="Proteomes" id="UP000019151">
    <property type="component" value="Chromosome"/>
</dbReference>
<dbReference type="GO" id="GO:0006400">
    <property type="term" value="P:tRNA modification"/>
    <property type="evidence" value="ECO:0007669"/>
    <property type="project" value="TreeGrafter"/>
</dbReference>
<dbReference type="STRING" id="861299.J421_3156"/>
<feature type="binding site" evidence="10">
    <location>
        <begin position="15"/>
        <end position="20"/>
    </location>
    <ligand>
        <name>substrate</name>
    </ligand>
</feature>
<dbReference type="FunCoup" id="W0RMQ3">
    <property type="interactions" value="533"/>
</dbReference>
<dbReference type="HOGENOM" id="CLU_032616_0_1_0"/>
<feature type="region of interest" description="Interaction with substrate tRNA" evidence="10">
    <location>
        <begin position="38"/>
        <end position="41"/>
    </location>
</feature>
<dbReference type="PATRIC" id="fig|861299.3.peg.3207"/>
<evidence type="ECO:0000256" key="5">
    <source>
        <dbReference type="ARBA" id="ARBA00022694"/>
    </source>
</evidence>
<evidence type="ECO:0000256" key="1">
    <source>
        <dbReference type="ARBA" id="ARBA00001946"/>
    </source>
</evidence>
<dbReference type="OrthoDB" id="9776390at2"/>
<comment type="caution">
    <text evidence="10">Lacks conserved residue(s) required for the propagation of feature annotation.</text>
</comment>
<dbReference type="AlphaFoldDB" id="W0RMQ3"/>
<keyword evidence="8 10" id="KW-0460">Magnesium</keyword>
<keyword evidence="15" id="KW-1185">Reference proteome</keyword>
<dbReference type="RefSeq" id="WP_158508811.1">
    <property type="nucleotide sequence ID" value="NZ_CP007128.1"/>
</dbReference>
<feature type="site" description="Interaction with substrate tRNA" evidence="10">
    <location>
        <position position="126"/>
    </location>
</feature>
<evidence type="ECO:0000256" key="12">
    <source>
        <dbReference type="RuleBase" id="RU003784"/>
    </source>
</evidence>
<evidence type="ECO:0000256" key="4">
    <source>
        <dbReference type="ARBA" id="ARBA00022679"/>
    </source>
</evidence>
<dbReference type="InterPro" id="IPR018022">
    <property type="entry name" value="IPT"/>
</dbReference>
<feature type="site" description="Interaction with substrate tRNA" evidence="10">
    <location>
        <position position="104"/>
    </location>
</feature>
<dbReference type="HAMAP" id="MF_00185">
    <property type="entry name" value="IPP_trans"/>
    <property type="match status" value="1"/>
</dbReference>
<sequence>MSAEPIRVDVICGPTAAGKSALATCLAKRHPIAIVSADSRQVYRGFDIGTAKPTLDERSRIPHFGVDVAEPVERYSAARWAASFDGWLDDARSLGRRALVVGGTGLYLRAIAAPLFEEPPLDPVARRALQAQLDSLSTDELRRWVAAIDPARAHLGRTQLLRAVEVAVLTGRRVSDLHAEAARTSRHALRYLVVDPGREVLRARIAERADAMLAVGWTDEVRGLVDVVPDDAPAWNGTGYETLRRHVRGEIPLDVARERIVVETRQYAKRQRTWFRHQLHGADVTWLDPLRPDASAIADAWLHGQRSTPV</sequence>
<gene>
    <name evidence="10" type="primary">miaA</name>
    <name evidence="14" type="ORF">J421_3156</name>
</gene>
<organism evidence="14 15">
    <name type="scientific">Gemmatirosa kalamazoonensis</name>
    <dbReference type="NCBI Taxonomy" id="861299"/>
    <lineage>
        <taxon>Bacteria</taxon>
        <taxon>Pseudomonadati</taxon>
        <taxon>Gemmatimonadota</taxon>
        <taxon>Gemmatimonadia</taxon>
        <taxon>Gemmatimonadales</taxon>
        <taxon>Gemmatimonadaceae</taxon>
        <taxon>Gemmatirosa</taxon>
    </lineage>
</organism>
<evidence type="ECO:0000256" key="7">
    <source>
        <dbReference type="ARBA" id="ARBA00022840"/>
    </source>
</evidence>
<dbReference type="InterPro" id="IPR039657">
    <property type="entry name" value="Dimethylallyltransferase"/>
</dbReference>
<dbReference type="InParanoid" id="W0RMQ3"/>
<evidence type="ECO:0000256" key="13">
    <source>
        <dbReference type="RuleBase" id="RU003785"/>
    </source>
</evidence>
<comment type="subunit">
    <text evidence="10">Monomer.</text>
</comment>
<keyword evidence="5 10" id="KW-0819">tRNA processing</keyword>
<accession>W0RMQ3</accession>
<evidence type="ECO:0000256" key="10">
    <source>
        <dbReference type="HAMAP-Rule" id="MF_00185"/>
    </source>
</evidence>
<name>W0RMQ3_9BACT</name>
<evidence type="ECO:0000313" key="15">
    <source>
        <dbReference type="Proteomes" id="UP000019151"/>
    </source>
</evidence>
<comment type="cofactor">
    <cofactor evidence="1 10">
        <name>Mg(2+)</name>
        <dbReference type="ChEBI" id="CHEBI:18420"/>
    </cofactor>
</comment>
<keyword evidence="6 10" id="KW-0547">Nucleotide-binding</keyword>
<dbReference type="eggNOG" id="COG0324">
    <property type="taxonomic scope" value="Bacteria"/>
</dbReference>
<evidence type="ECO:0000256" key="8">
    <source>
        <dbReference type="ARBA" id="ARBA00022842"/>
    </source>
</evidence>
<evidence type="ECO:0000256" key="6">
    <source>
        <dbReference type="ARBA" id="ARBA00022741"/>
    </source>
</evidence>
<evidence type="ECO:0000256" key="3">
    <source>
        <dbReference type="ARBA" id="ARBA00005842"/>
    </source>
</evidence>
<reference evidence="14 15" key="1">
    <citation type="journal article" date="2014" name="Genome Announc.">
        <title>Genome Sequence and Methylome of Soil Bacterium Gemmatirosa kalamazoonensis KBS708T, a Member of the Rarely Cultivated Gemmatimonadetes Phylum.</title>
        <authorList>
            <person name="Debruyn J.M."/>
            <person name="Radosevich M."/>
            <person name="Wommack K.E."/>
            <person name="Polson S.W."/>
            <person name="Hauser L.J."/>
            <person name="Fawaz M.N."/>
            <person name="Korlach J."/>
            <person name="Tsai Y.C."/>
        </authorList>
    </citation>
    <scope>NUCLEOTIDE SEQUENCE [LARGE SCALE GENOMIC DNA]</scope>
    <source>
        <strain evidence="14 15">KBS708</strain>
    </source>
</reference>
<dbReference type="EMBL" id="CP007128">
    <property type="protein sequence ID" value="AHG90693.1"/>
    <property type="molecule type" value="Genomic_DNA"/>
</dbReference>
<dbReference type="Gene3D" id="1.10.20.140">
    <property type="match status" value="1"/>
</dbReference>
<evidence type="ECO:0000256" key="2">
    <source>
        <dbReference type="ARBA" id="ARBA00003213"/>
    </source>
</evidence>
<dbReference type="Pfam" id="PF01715">
    <property type="entry name" value="IPPT"/>
    <property type="match status" value="1"/>
</dbReference>
<dbReference type="KEGG" id="gba:J421_3156"/>
<evidence type="ECO:0000256" key="11">
    <source>
        <dbReference type="RuleBase" id="RU003783"/>
    </source>
</evidence>
<dbReference type="GO" id="GO:0052381">
    <property type="term" value="F:tRNA dimethylallyltransferase activity"/>
    <property type="evidence" value="ECO:0007669"/>
    <property type="project" value="UniProtKB-UniRule"/>
</dbReference>
<keyword evidence="4 10" id="KW-0808">Transferase</keyword>
<dbReference type="NCBIfam" id="TIGR00174">
    <property type="entry name" value="miaA"/>
    <property type="match status" value="1"/>
</dbReference>
<comment type="function">
    <text evidence="2 10 12">Catalyzes the transfer of a dimethylallyl group onto the adenine at position 37 in tRNAs that read codons beginning with uridine, leading to the formation of N6-(dimethylallyl)adenosine (i(6)A).</text>
</comment>
<dbReference type="Gene3D" id="3.40.50.300">
    <property type="entry name" value="P-loop containing nucleotide triphosphate hydrolases"/>
    <property type="match status" value="1"/>
</dbReference>